<keyword evidence="2" id="KW-1185">Reference proteome</keyword>
<dbReference type="RefSeq" id="WP_031060899.1">
    <property type="nucleotide sequence ID" value="NZ_JBHSPX010000008.1"/>
</dbReference>
<dbReference type="Proteomes" id="UP001596139">
    <property type="component" value="Unassembled WGS sequence"/>
</dbReference>
<evidence type="ECO:0000313" key="2">
    <source>
        <dbReference type="Proteomes" id="UP001596139"/>
    </source>
</evidence>
<name>A0ABW1MUQ5_9ACTN</name>
<protein>
    <submittedName>
        <fullName evidence="1">Uncharacterized protein</fullName>
    </submittedName>
</protein>
<reference evidence="2" key="1">
    <citation type="journal article" date="2019" name="Int. J. Syst. Evol. Microbiol.">
        <title>The Global Catalogue of Microorganisms (GCM) 10K type strain sequencing project: providing services to taxonomists for standard genome sequencing and annotation.</title>
        <authorList>
            <consortium name="The Broad Institute Genomics Platform"/>
            <consortium name="The Broad Institute Genome Sequencing Center for Infectious Disease"/>
            <person name="Wu L."/>
            <person name="Ma J."/>
        </authorList>
    </citation>
    <scope>NUCLEOTIDE SEQUENCE [LARGE SCALE GENOMIC DNA]</scope>
    <source>
        <strain evidence="2">CGMCC 1.15180</strain>
    </source>
</reference>
<accession>A0ABW1MUQ5</accession>
<organism evidence="1 2">
    <name type="scientific">Streptomyces ochraceiscleroticus</name>
    <dbReference type="NCBI Taxonomy" id="47761"/>
    <lineage>
        <taxon>Bacteria</taxon>
        <taxon>Bacillati</taxon>
        <taxon>Actinomycetota</taxon>
        <taxon>Actinomycetes</taxon>
        <taxon>Kitasatosporales</taxon>
        <taxon>Streptomycetaceae</taxon>
        <taxon>Streptomyces</taxon>
    </lineage>
</organism>
<comment type="caution">
    <text evidence="1">The sequence shown here is derived from an EMBL/GenBank/DDBJ whole genome shotgun (WGS) entry which is preliminary data.</text>
</comment>
<gene>
    <name evidence="1" type="ORF">ACFP4F_30420</name>
</gene>
<proteinExistence type="predicted"/>
<dbReference type="EMBL" id="JBHSPX010000008">
    <property type="protein sequence ID" value="MFC6066832.1"/>
    <property type="molecule type" value="Genomic_DNA"/>
</dbReference>
<evidence type="ECO:0000313" key="1">
    <source>
        <dbReference type="EMBL" id="MFC6066832.1"/>
    </source>
</evidence>
<sequence>MESDGYHRESGLAKSVWSESDFEDMGWHDATVHGLYVQRTDGVLPRLLLDLDYIVRWVHPIPPAKYFSFWMSPATLVFDEFWDIEGDFDHKGTYPELTIDDVHRLVPGDGRADFPQWHIEGHAFDLKFRAAGFRQYFRQAPRLSSVQVLSPAERGGCCFTEAGFR</sequence>